<keyword evidence="1" id="KW-1133">Transmembrane helix</keyword>
<feature type="transmembrane region" description="Helical" evidence="1">
    <location>
        <begin position="174"/>
        <end position="195"/>
    </location>
</feature>
<evidence type="ECO:0000256" key="1">
    <source>
        <dbReference type="SAM" id="Phobius"/>
    </source>
</evidence>
<feature type="transmembrane region" description="Helical" evidence="1">
    <location>
        <begin position="201"/>
        <end position="222"/>
    </location>
</feature>
<keyword evidence="1" id="KW-0472">Membrane</keyword>
<dbReference type="Proteomes" id="UP000265663">
    <property type="component" value="Unassembled WGS sequence"/>
</dbReference>
<reference evidence="2 3" key="1">
    <citation type="journal article" date="2014" name="PLoS ONE">
        <title>De novo Genome Assembly of the Fungal Plant Pathogen Pyrenophora semeniperda.</title>
        <authorList>
            <person name="Soliai M.M."/>
            <person name="Meyer S.E."/>
            <person name="Udall J.A."/>
            <person name="Elzinga D.E."/>
            <person name="Hermansen R.A."/>
            <person name="Bodily P.M."/>
            <person name="Hart A.A."/>
            <person name="Coleman C.E."/>
        </authorList>
    </citation>
    <scope>NUCLEOTIDE SEQUENCE [LARGE SCALE GENOMIC DNA]</scope>
    <source>
        <strain evidence="2 3">CCB06</strain>
        <tissue evidence="2">Mycelium</tissue>
    </source>
</reference>
<keyword evidence="3" id="KW-1185">Reference proteome</keyword>
<gene>
    <name evidence="2" type="ORF">GMOD_00003565</name>
</gene>
<evidence type="ECO:0000313" key="3">
    <source>
        <dbReference type="Proteomes" id="UP000265663"/>
    </source>
</evidence>
<dbReference type="AlphaFoldDB" id="A0A3M7MJ06"/>
<name>A0A3M7MJ06_9PLEO</name>
<evidence type="ECO:0000313" key="2">
    <source>
        <dbReference type="EMBL" id="RMZ74516.1"/>
    </source>
</evidence>
<feature type="transmembrane region" description="Helical" evidence="1">
    <location>
        <begin position="317"/>
        <end position="337"/>
    </location>
</feature>
<keyword evidence="1" id="KW-0812">Transmembrane</keyword>
<accession>A0A3M7MJ06</accession>
<feature type="transmembrane region" description="Helical" evidence="1">
    <location>
        <begin position="39"/>
        <end position="60"/>
    </location>
</feature>
<dbReference type="EMBL" id="KE747844">
    <property type="protein sequence ID" value="RMZ74516.1"/>
    <property type="molecule type" value="Genomic_DNA"/>
</dbReference>
<proteinExistence type="predicted"/>
<dbReference type="OrthoDB" id="3032844at2759"/>
<protein>
    <submittedName>
        <fullName evidence="2">Uncharacterized protein</fullName>
    </submittedName>
</protein>
<sequence length="650" mass="72785">MSNSFAQTLAGGTQDLAALAGLFATDGVERNALSVQSGYFAIAISSLSLLGVLGLVRSAIKVALGLRRCSNAGFNLDSLRGLYGFLPEESDDQKNRIECDFTEVAFYKNSGSGKTVRDTGAYDYVVIRRKKRFFDPQLTPIVNVGSDWPEKLYSKTVVNLGNLRREESLYQSPILIGFLLFFCPGVTAWLLLVVHTSWNEVILIATAGLHISLTSLLAVPIWHGRNMSKPGAYLNVATWNLLTRGIPDPRQEAKKKLNKLSFLHARVADGDVLHMSGDRVLLDSEIVQVFVLVPALTCAVSYVCQYAVLTKASNRQALIWVGLQAFLALVRVLFWIIDPQFDNPEGMQTEYAVFNNTHFEPATLMEMTCACSSSLERIIVPRWAWEYLLTTDLDTLLREATPGTAPPMPITDPKFCVLLDIDFERIVRRRRGQFTADHGETDLWRLGLEMLEDNTIRPFVMIEMPYLARETDPTTGEEREWLEHCWTRAVADSIPLLKQTGQDLWLIKKTCNLCVFNKQGERIHLRPVEGGCPSDCPRANATENPLAFEEIDTWRYFYDRSNKVCKLLSDHIFGQIGVNSVNTWGDALWTVATPGIVDRKGKVHPLRATTTRTWGNGIDGNMEAAIKYVGEYIGEGIHKSNVRARGKEKV</sequence>
<organism evidence="2 3">
    <name type="scientific">Pyrenophora seminiperda CCB06</name>
    <dbReference type="NCBI Taxonomy" id="1302712"/>
    <lineage>
        <taxon>Eukaryota</taxon>
        <taxon>Fungi</taxon>
        <taxon>Dikarya</taxon>
        <taxon>Ascomycota</taxon>
        <taxon>Pezizomycotina</taxon>
        <taxon>Dothideomycetes</taxon>
        <taxon>Pleosporomycetidae</taxon>
        <taxon>Pleosporales</taxon>
        <taxon>Pleosporineae</taxon>
        <taxon>Pleosporaceae</taxon>
        <taxon>Pyrenophora</taxon>
    </lineage>
</organism>